<accession>A0A1I5RRS9</accession>
<name>A0A1I5RRS9_9BACT</name>
<evidence type="ECO:0000313" key="1">
    <source>
        <dbReference type="EMBL" id="SFP61259.1"/>
    </source>
</evidence>
<dbReference type="Proteomes" id="UP000199227">
    <property type="component" value="Unassembled WGS sequence"/>
</dbReference>
<evidence type="ECO:0000313" key="2">
    <source>
        <dbReference type="Proteomes" id="UP000199227"/>
    </source>
</evidence>
<keyword evidence="2" id="KW-1185">Reference proteome</keyword>
<dbReference type="STRING" id="223786.SAMN05216234_12834"/>
<organism evidence="1 2">
    <name type="scientific">Hydrogenimonas thermophila</name>
    <dbReference type="NCBI Taxonomy" id="223786"/>
    <lineage>
        <taxon>Bacteria</taxon>
        <taxon>Pseudomonadati</taxon>
        <taxon>Campylobacterota</taxon>
        <taxon>Epsilonproteobacteria</taxon>
        <taxon>Campylobacterales</taxon>
        <taxon>Hydrogenimonadaceae</taxon>
        <taxon>Hydrogenimonas</taxon>
    </lineage>
</organism>
<proteinExistence type="predicted"/>
<protein>
    <submittedName>
        <fullName evidence="1">Uncharacterized protein</fullName>
    </submittedName>
</protein>
<dbReference type="EMBL" id="FOXB01000028">
    <property type="protein sequence ID" value="SFP61259.1"/>
    <property type="molecule type" value="Genomic_DNA"/>
</dbReference>
<gene>
    <name evidence="1" type="ORF">SAMN05216234_12834</name>
</gene>
<reference evidence="1 2" key="1">
    <citation type="submission" date="2016-10" db="EMBL/GenBank/DDBJ databases">
        <authorList>
            <person name="de Groot N.N."/>
        </authorList>
    </citation>
    <scope>NUCLEOTIDE SEQUENCE [LARGE SCALE GENOMIC DNA]</scope>
    <source>
        <strain evidence="1 2">EP1-55-1</strain>
    </source>
</reference>
<sequence length="125" mass="14047">MKQKLITVKQIETIEKLAEPIFGNIKSSGFENFSRWLVENFGYFDHLNISSATASKVIQKLKEIRGTNSSAKPSTPAGFWDGVVRVMAKVYLKGFYEGRVAKENAPSLDEIERVIKEEFLSSKSA</sequence>
<dbReference type="AlphaFoldDB" id="A0A1I5RRS9"/>
<dbReference type="RefSeq" id="WP_092913101.1">
    <property type="nucleotide sequence ID" value="NZ_FOXB01000028.1"/>
</dbReference>